<dbReference type="OMA" id="NFDIPDE"/>
<evidence type="ECO:0000313" key="5">
    <source>
        <dbReference type="EMBL" id="KIV91505.1"/>
    </source>
</evidence>
<comment type="similarity">
    <text evidence="2">Belongs to the TACO1 family.</text>
</comment>
<sequence>MGAQRIVGTRVASWSRLAPCRQWSSSTTLASGHNRWSKIRHDKGKNDAMKSKARTVLSHSIILASKMGGPDPALNSSLAIAINNAKRNQLSKDTIQAAILKGQGKSLSGLPLESVVIEAILPHGVAAIIECESDNKARTLQDIRLIVHKAGGTITPTAFLFERKGRIQFEEQDKVGVDDALEEAIEAGAMDLVSEDGRLVVETAPSEVSAVAERLSQSLNLSVDKAEIVYVPNEDSLVSLTEEQEGDLHRILESLENDNSFQNLYINAAGQ</sequence>
<dbReference type="Pfam" id="PF01709">
    <property type="entry name" value="Transcrip_reg"/>
    <property type="match status" value="1"/>
</dbReference>
<dbReference type="RefSeq" id="XP_016223079.1">
    <property type="nucleotide sequence ID" value="XM_016370786.1"/>
</dbReference>
<gene>
    <name evidence="5" type="ORF">PV10_06037</name>
</gene>
<comment type="subcellular location">
    <subcellularLocation>
        <location evidence="1">Mitochondrion</location>
    </subcellularLocation>
</comment>
<dbReference type="Pfam" id="PF20772">
    <property type="entry name" value="TACO1_YebC_N"/>
    <property type="match status" value="1"/>
</dbReference>
<accession>A0A0D1WR02</accession>
<dbReference type="SUPFAM" id="SSF75625">
    <property type="entry name" value="YebC-like"/>
    <property type="match status" value="1"/>
</dbReference>
<dbReference type="Proteomes" id="UP000054302">
    <property type="component" value="Unassembled WGS sequence"/>
</dbReference>
<dbReference type="FunFam" id="1.10.10.200:FF:000002">
    <property type="entry name" value="Probable transcriptional regulatory protein CLM62_37755"/>
    <property type="match status" value="1"/>
</dbReference>
<feature type="domain" description="TACO1/YebC-like N-terminal" evidence="4">
    <location>
        <begin position="34"/>
        <end position="105"/>
    </location>
</feature>
<dbReference type="STRING" id="212818.A0A0D1WR02"/>
<evidence type="ECO:0000256" key="1">
    <source>
        <dbReference type="ARBA" id="ARBA00004173"/>
    </source>
</evidence>
<evidence type="ECO:0008006" key="7">
    <source>
        <dbReference type="Google" id="ProtNLM"/>
    </source>
</evidence>
<dbReference type="InterPro" id="IPR017856">
    <property type="entry name" value="Integrase-like_N"/>
</dbReference>
<keyword evidence="6" id="KW-1185">Reference proteome</keyword>
<dbReference type="InterPro" id="IPR048300">
    <property type="entry name" value="TACO1_YebC-like_2nd/3rd_dom"/>
</dbReference>
<feature type="domain" description="TACO1/YebC-like second and third" evidence="3">
    <location>
        <begin position="113"/>
        <end position="268"/>
    </location>
</feature>
<dbReference type="HAMAP" id="MF_00693">
    <property type="entry name" value="Transcrip_reg_TACO1"/>
    <property type="match status" value="1"/>
</dbReference>
<proteinExistence type="inferred from homology"/>
<evidence type="ECO:0000313" key="6">
    <source>
        <dbReference type="Proteomes" id="UP000054302"/>
    </source>
</evidence>
<evidence type="ECO:0000259" key="3">
    <source>
        <dbReference type="Pfam" id="PF01709"/>
    </source>
</evidence>
<dbReference type="InterPro" id="IPR029072">
    <property type="entry name" value="YebC-like"/>
</dbReference>
<organism evidence="5 6">
    <name type="scientific">Exophiala mesophila</name>
    <name type="common">Black yeast-like fungus</name>
    <dbReference type="NCBI Taxonomy" id="212818"/>
    <lineage>
        <taxon>Eukaryota</taxon>
        <taxon>Fungi</taxon>
        <taxon>Dikarya</taxon>
        <taxon>Ascomycota</taxon>
        <taxon>Pezizomycotina</taxon>
        <taxon>Eurotiomycetes</taxon>
        <taxon>Chaetothyriomycetidae</taxon>
        <taxon>Chaetothyriales</taxon>
        <taxon>Herpotrichiellaceae</taxon>
        <taxon>Exophiala</taxon>
    </lineage>
</organism>
<dbReference type="Gene3D" id="1.10.10.200">
    <property type="match status" value="1"/>
</dbReference>
<evidence type="ECO:0000256" key="2">
    <source>
        <dbReference type="ARBA" id="ARBA00008724"/>
    </source>
</evidence>
<evidence type="ECO:0000259" key="4">
    <source>
        <dbReference type="Pfam" id="PF20772"/>
    </source>
</evidence>
<protein>
    <recommendedName>
        <fullName evidence="7">Transcriptional regulatory protein</fullName>
    </recommendedName>
</protein>
<dbReference type="OrthoDB" id="2017544at2759"/>
<dbReference type="VEuPathDB" id="FungiDB:PV10_06037"/>
<name>A0A0D1WR02_EXOME</name>
<dbReference type="AlphaFoldDB" id="A0A0D1WR02"/>
<dbReference type="InterPro" id="IPR049083">
    <property type="entry name" value="TACO1_YebC_N"/>
</dbReference>
<dbReference type="InterPro" id="IPR002876">
    <property type="entry name" value="Transcrip_reg_TACO1-like"/>
</dbReference>
<dbReference type="GeneID" id="27323882"/>
<dbReference type="GO" id="GO:0005739">
    <property type="term" value="C:mitochondrion"/>
    <property type="evidence" value="ECO:0007669"/>
    <property type="project" value="UniProtKB-SubCell"/>
</dbReference>
<dbReference type="HOGENOM" id="CLU_062974_1_2_1"/>
<dbReference type="EMBL" id="KN847523">
    <property type="protein sequence ID" value="KIV91505.1"/>
    <property type="molecule type" value="Genomic_DNA"/>
</dbReference>
<dbReference type="PANTHER" id="PTHR12532:SF0">
    <property type="entry name" value="TRANSLATIONAL ACTIVATOR OF CYTOCHROME C OXIDASE 1"/>
    <property type="match status" value="1"/>
</dbReference>
<reference evidence="5 6" key="1">
    <citation type="submission" date="2015-01" db="EMBL/GenBank/DDBJ databases">
        <title>The Genome Sequence of Exophiala mesophila CBS40295.</title>
        <authorList>
            <consortium name="The Broad Institute Genomics Platform"/>
            <person name="Cuomo C."/>
            <person name="de Hoog S."/>
            <person name="Gorbushina A."/>
            <person name="Stielow B."/>
            <person name="Teixiera M."/>
            <person name="Abouelleil A."/>
            <person name="Chapman S.B."/>
            <person name="Priest M."/>
            <person name="Young S.K."/>
            <person name="Wortman J."/>
            <person name="Nusbaum C."/>
            <person name="Birren B."/>
        </authorList>
    </citation>
    <scope>NUCLEOTIDE SEQUENCE [LARGE SCALE GENOMIC DNA]</scope>
    <source>
        <strain evidence="5 6">CBS 40295</strain>
    </source>
</reference>
<dbReference type="PANTHER" id="PTHR12532">
    <property type="entry name" value="TRANSLATIONAL ACTIVATOR OF CYTOCHROME C OXIDASE 1"/>
    <property type="match status" value="1"/>
</dbReference>
<dbReference type="Gene3D" id="3.30.70.980">
    <property type="match status" value="2"/>
</dbReference>
<dbReference type="InterPro" id="IPR026564">
    <property type="entry name" value="Transcrip_reg_TACO1-like_dom3"/>
</dbReference>